<accession>A0A1J4MMX0</accession>
<feature type="compositionally biased region" description="Low complexity" evidence="4">
    <location>
        <begin position="1716"/>
        <end position="1733"/>
    </location>
</feature>
<dbReference type="GO" id="GO:0008270">
    <property type="term" value="F:zinc ion binding"/>
    <property type="evidence" value="ECO:0007669"/>
    <property type="project" value="UniProtKB-KW"/>
</dbReference>
<feature type="domain" description="Zinc finger PHD-type" evidence="5">
    <location>
        <begin position="1258"/>
        <end position="1351"/>
    </location>
</feature>
<feature type="compositionally biased region" description="Low complexity" evidence="4">
    <location>
        <begin position="522"/>
        <end position="543"/>
    </location>
</feature>
<dbReference type="InterPro" id="IPR013083">
    <property type="entry name" value="Znf_RING/FYVE/PHD"/>
</dbReference>
<dbReference type="InterPro" id="IPR001965">
    <property type="entry name" value="Znf_PHD"/>
</dbReference>
<feature type="region of interest" description="Disordered" evidence="4">
    <location>
        <begin position="522"/>
        <end position="546"/>
    </location>
</feature>
<dbReference type="InterPro" id="IPR011011">
    <property type="entry name" value="Znf_FYVE_PHD"/>
</dbReference>
<feature type="compositionally biased region" description="Polar residues" evidence="4">
    <location>
        <begin position="2046"/>
        <end position="2060"/>
    </location>
</feature>
<dbReference type="PANTHER" id="PTHR13793:SF107">
    <property type="entry name" value="BROMODOMAIN-CONTAINING PROTEIN HOMOLOG"/>
    <property type="match status" value="1"/>
</dbReference>
<feature type="compositionally biased region" description="Basic residues" evidence="4">
    <location>
        <begin position="119"/>
        <end position="138"/>
    </location>
</feature>
<dbReference type="GeneID" id="39978889"/>
<evidence type="ECO:0000259" key="5">
    <source>
        <dbReference type="SMART" id="SM00249"/>
    </source>
</evidence>
<dbReference type="SMART" id="SM00249">
    <property type="entry name" value="PHD"/>
    <property type="match status" value="4"/>
</dbReference>
<feature type="region of interest" description="Disordered" evidence="4">
    <location>
        <begin position="1952"/>
        <end position="2001"/>
    </location>
</feature>
<proteinExistence type="predicted"/>
<feature type="compositionally biased region" description="Polar residues" evidence="4">
    <location>
        <begin position="991"/>
        <end position="1022"/>
    </location>
</feature>
<dbReference type="Proteomes" id="UP000186176">
    <property type="component" value="Unassembled WGS sequence"/>
</dbReference>
<keyword evidence="1" id="KW-0479">Metal-binding</keyword>
<dbReference type="Pfam" id="PF13832">
    <property type="entry name" value="zf-HC5HC2H_2"/>
    <property type="match status" value="1"/>
</dbReference>
<feature type="domain" description="Zinc finger PHD-type" evidence="5">
    <location>
        <begin position="844"/>
        <end position="895"/>
    </location>
</feature>
<gene>
    <name evidence="6" type="ORF">cubi_02098</name>
</gene>
<evidence type="ECO:0000256" key="1">
    <source>
        <dbReference type="ARBA" id="ARBA00022723"/>
    </source>
</evidence>
<feature type="region of interest" description="Disordered" evidence="4">
    <location>
        <begin position="20"/>
        <end position="44"/>
    </location>
</feature>
<feature type="compositionally biased region" description="Basic and acidic residues" evidence="4">
    <location>
        <begin position="21"/>
        <end position="42"/>
    </location>
</feature>
<dbReference type="InterPro" id="IPR050701">
    <property type="entry name" value="Histone_Mod_Regulator"/>
</dbReference>
<keyword evidence="7" id="KW-1185">Reference proteome</keyword>
<keyword evidence="2" id="KW-0863">Zinc-finger</keyword>
<dbReference type="GO" id="GO:0006357">
    <property type="term" value="P:regulation of transcription by RNA polymerase II"/>
    <property type="evidence" value="ECO:0007669"/>
    <property type="project" value="TreeGrafter"/>
</dbReference>
<feature type="domain" description="Zinc finger PHD-type" evidence="5">
    <location>
        <begin position="1082"/>
        <end position="1126"/>
    </location>
</feature>
<name>A0A1J4MMX0_9CRYT</name>
<evidence type="ECO:0000256" key="2">
    <source>
        <dbReference type="ARBA" id="ARBA00022771"/>
    </source>
</evidence>
<dbReference type="PANTHER" id="PTHR13793">
    <property type="entry name" value="PHD FINGER PROTEINS"/>
    <property type="match status" value="1"/>
</dbReference>
<feature type="compositionally biased region" description="Polar residues" evidence="4">
    <location>
        <begin position="1843"/>
        <end position="1857"/>
    </location>
</feature>
<feature type="region of interest" description="Disordered" evidence="4">
    <location>
        <begin position="1829"/>
        <end position="1857"/>
    </location>
</feature>
<evidence type="ECO:0000256" key="4">
    <source>
        <dbReference type="SAM" id="MobiDB-lite"/>
    </source>
</evidence>
<keyword evidence="3" id="KW-0862">Zinc</keyword>
<dbReference type="SUPFAM" id="SSF57903">
    <property type="entry name" value="FYVE/PHD zinc finger"/>
    <property type="match status" value="2"/>
</dbReference>
<feature type="region of interest" description="Disordered" evidence="4">
    <location>
        <begin position="110"/>
        <end position="154"/>
    </location>
</feature>
<feature type="region of interest" description="Disordered" evidence="4">
    <location>
        <begin position="1704"/>
        <end position="1754"/>
    </location>
</feature>
<dbReference type="RefSeq" id="XP_028876584.1">
    <property type="nucleotide sequence ID" value="XM_029019110.1"/>
</dbReference>
<evidence type="ECO:0000313" key="6">
    <source>
        <dbReference type="EMBL" id="OII75577.1"/>
    </source>
</evidence>
<dbReference type="VEuPathDB" id="CryptoDB:cubi_02098"/>
<feature type="domain" description="Zinc finger PHD-type" evidence="5">
    <location>
        <begin position="1481"/>
        <end position="1563"/>
    </location>
</feature>
<evidence type="ECO:0000256" key="3">
    <source>
        <dbReference type="ARBA" id="ARBA00022833"/>
    </source>
</evidence>
<protein>
    <recommendedName>
        <fullName evidence="5">Zinc finger PHD-type domain-containing protein</fullName>
    </recommendedName>
</protein>
<dbReference type="OrthoDB" id="20839at2759"/>
<reference evidence="6 7" key="1">
    <citation type="submission" date="2016-10" db="EMBL/GenBank/DDBJ databases">
        <title>Reductive evolution of mitochondrial metabolism and differential evolution of invasion-related proteins in Cryptosporidium.</title>
        <authorList>
            <person name="Liu S."/>
            <person name="Roellig D.M."/>
            <person name="Guo Y."/>
            <person name="Li N."/>
            <person name="Frace M.A."/>
            <person name="Tang K."/>
            <person name="Zhang L."/>
            <person name="Feng Y."/>
            <person name="Xiao L."/>
        </authorList>
    </citation>
    <scope>NUCLEOTIDE SEQUENCE [LARGE SCALE GENOMIC DNA]</scope>
    <source>
        <strain evidence="6">39726</strain>
    </source>
</reference>
<feature type="region of interest" description="Disordered" evidence="4">
    <location>
        <begin position="2036"/>
        <end position="2060"/>
    </location>
</feature>
<feature type="compositionally biased region" description="Low complexity" evidence="4">
    <location>
        <begin position="1952"/>
        <end position="1998"/>
    </location>
</feature>
<dbReference type="EMBL" id="LRBP01000001">
    <property type="protein sequence ID" value="OII75577.1"/>
    <property type="molecule type" value="Genomic_DNA"/>
</dbReference>
<dbReference type="Gene3D" id="3.30.40.10">
    <property type="entry name" value="Zinc/RING finger domain, C3HC4 (zinc finger)"/>
    <property type="match status" value="2"/>
</dbReference>
<sequence>MKTRDQRPSRNSKSVVQALSLEKEASSSDVMHKENDLEERRVTRSMRKSGEKVVFFENSNANQEIPNNYVTTDFRVSQPHIQVDVDSSNIQEPILTSIGEVKNVVSKSNQEVSQTTLKQKNKKVLRKSKRGRSKNKSKYKMEASSFGKSTDKMASKARNSEVKLGKDIYHMNELDLDITSVTLINENSTSTPSSSGGTSRMAKISWSRFDSFFRKIPMGAKKDIILKTIPTNPGLRKPIIQELTILEQTLFTDPPWGKIGRASPYINKSNLSLPPIYMKSCSLDAIVDLVSKSILKIRGGNPSKIPQEIQKPYFLLFKLPRSLSLVALEPKSPLEFGISEGGHIETSVTHEQQIPINDFSEMESTNSNILMKLSNEPSSFYHFSLSDHRSPKPEIPDILDTFNIKWDILQTLDLSYYQFKYIERYLRDVFFNYDQSHKKVFFTPARINNKQDIFTINIFERISNNIDELNSLVNLNISQQTKTYQNLYEEEGSLFQNISSNNVDQIDLRSLIDEFNRVHSPSSTISTDTSNTSINNISTTNTSPAETPVLGTITGSSPSLQTQLTTEAPLYRDDIWGTYRSYDPIYWWVDFVLSSNNTCISTVPQSNTLQDVCTDEQKVFLHKNGLSYIDPPGCVELGGVYWLDPNKPIRLTREVNDKHKFNINTQSPKEEKSIQDSEKVISSDFTNHEEDLKQEPDTLFIHPYMMNDFVEYKDFNFVEANLERFLPIYNEIVDSIAKLRFKIQNRIIYENENNVRITDIPFIWMNVVQRYQIVNSWNKLKFFLVNGYKDLYPAFLRQLDASKKMESVQDLDSEAKFKNEKKSKSSKFDALLESKEKNMHLTNVCSVCFNWETDTLKPFVECVRCGVVSHVACYGVNIPLNELLDFYGWLCDRCEFEKKFLGTQYLVAFNPGSISCILCSHSGGAMKRTNKEGVWVHLVCAIWHLPLVICEDWKNLSNWNVERLKRSWTNKRIGRENNQHYVLGFGKTDISNSGQEVPKTSESPETLESEQRSISTILSNSPDKGALKLETDTPELDILENGSKDISLDQDLSLQQESFRSNTFIETQPTLSDETVNDGSIRCVFCRNDNTFGLVGCDHKNCGQLFHPICAWLNGVQVEVDCDPCYSRGETLVGLIQGWRNVQDEALQMVNIRCFCLSHIRNKGVTIRELDEEVNLRKKRYINRDMFPDIFNSKYNPKSGRSSQIGVIQRSRTRSISRSKSWDVSSPNVIKKSSCEIFKQNQVYYCNALNPDKYDRDICSICLKLDSTDFPSNGEGNLIHNKGIVQVPSSGGFSDSNLSGILPERMVSEDGILASNILVRCNCCGLTVHWSCYGLGENLESLDSFMCQACTKGVRPENTSCILCPRRGGALIEAQGVPQNFSGRPGERSQFVHIICALYTPGVYRLPCGQAYGAANYLGMTSLVKLQKDGTLSKNKGTFVRRFGGIEGSVQQIPFRDIRNEEQFILEQFSDQDTLEIPSVYCCICKSSYGVNLVCNHPGCTRTAHPLCMKLYGCYMETIGEIEEDKKEDNILLDSRISNGQPLYGSYPSGRTSNVLYVSPNCQPPSLDSINRPGEIKENYFSQKVFCPEHGKEMGKFNPGGKLLYSTLSSLKIVSKILEDLGHSERLKKQLFNTQLDIMSKENPIFSPLMIVNINALQIYWDYYLRGILQESVKIRNGTINKFKDNSKNGMLLKPLLSQGDSNLIGSYRSPKKNRQNSVLQNSSQTSSYSSSTGPLKVTNLKRTRSSGEATEVPSLEDAIKEARKQREIYKKELVASGVVLKKRPPPNRSPAIPFSRLTDSELKERALNCLRIIGSSSKLAMSLMMGYNENTNNSESHENQVKPPNSQPSANGSTPLVSTLTVNTPTIRSFCIKQHRHDCFRRRLAEFIIYPPAVMDHRRKTLRSLTRQLKQYGVTAEELMASDVPLPLIKSKPPSQPTINKEIVSTFNHSSFGSSTTNSGVNTTGTTTITNTNTSNMTTTNFNPSTNNNNSNNCNNNVELTGSRMTTNSFISNNTFNSINNVNTTFNFNQTNMSAQESVRDQEESFQTSNPHSENNLYF</sequence>
<feature type="region of interest" description="Disordered" evidence="4">
    <location>
        <begin position="991"/>
        <end position="1027"/>
    </location>
</feature>
<organism evidence="6 7">
    <name type="scientific">Cryptosporidium ubiquitum</name>
    <dbReference type="NCBI Taxonomy" id="857276"/>
    <lineage>
        <taxon>Eukaryota</taxon>
        <taxon>Sar</taxon>
        <taxon>Alveolata</taxon>
        <taxon>Apicomplexa</taxon>
        <taxon>Conoidasida</taxon>
        <taxon>Coccidia</taxon>
        <taxon>Eucoccidiorida</taxon>
        <taxon>Eimeriorina</taxon>
        <taxon>Cryptosporidiidae</taxon>
        <taxon>Cryptosporidium</taxon>
    </lineage>
</organism>
<evidence type="ECO:0000313" key="7">
    <source>
        <dbReference type="Proteomes" id="UP000186176"/>
    </source>
</evidence>
<comment type="caution">
    <text evidence="6">The sequence shown here is derived from an EMBL/GenBank/DDBJ whole genome shotgun (WGS) entry which is preliminary data.</text>
</comment>